<name>S0F660_9BACT</name>
<feature type="transmembrane region" description="Helical" evidence="1">
    <location>
        <begin position="151"/>
        <end position="174"/>
    </location>
</feature>
<evidence type="ECO:0008006" key="4">
    <source>
        <dbReference type="Google" id="ProtNLM"/>
    </source>
</evidence>
<dbReference type="STRING" id="547042.BACCOPRO_00549"/>
<protein>
    <recommendedName>
        <fullName evidence="4">DUF4199 domain-containing protein</fullName>
    </recommendedName>
</protein>
<gene>
    <name evidence="2" type="ORF">BACCOPRO_00549</name>
</gene>
<evidence type="ECO:0000256" key="1">
    <source>
        <dbReference type="SAM" id="Phobius"/>
    </source>
</evidence>
<dbReference type="HOGENOM" id="CLU_124948_0_0_10"/>
<organism evidence="2 3">
    <name type="scientific">Phocaeicola coprophilus DSM 18228 = JCM 13818</name>
    <dbReference type="NCBI Taxonomy" id="547042"/>
    <lineage>
        <taxon>Bacteria</taxon>
        <taxon>Pseudomonadati</taxon>
        <taxon>Bacteroidota</taxon>
        <taxon>Bacteroidia</taxon>
        <taxon>Bacteroidales</taxon>
        <taxon>Bacteroidaceae</taxon>
        <taxon>Phocaeicola</taxon>
    </lineage>
</organism>
<keyword evidence="3" id="KW-1185">Reference proteome</keyword>
<evidence type="ECO:0000313" key="2">
    <source>
        <dbReference type="EMBL" id="EEF75067.1"/>
    </source>
</evidence>
<keyword evidence="1" id="KW-1133">Transmembrane helix</keyword>
<dbReference type="AlphaFoldDB" id="S0F660"/>
<keyword evidence="1" id="KW-0472">Membrane</keyword>
<accession>S0F660</accession>
<dbReference type="InterPro" id="IPR025250">
    <property type="entry name" value="DUF4199"/>
</dbReference>
<evidence type="ECO:0000313" key="3">
    <source>
        <dbReference type="Proteomes" id="UP000014073"/>
    </source>
</evidence>
<dbReference type="eggNOG" id="ENOG5032ZPJ">
    <property type="taxonomic scope" value="Bacteria"/>
</dbReference>
<feature type="transmembrane region" description="Helical" evidence="1">
    <location>
        <begin position="16"/>
        <end position="36"/>
    </location>
</feature>
<sequence>MIDMTSNKPMTLQQHAMRFGTLMGLFWILKFILLPVGFTIPLLQLLFLLLTLFVPILGYIYVRKYRERECGGELNFLQAFAFTSLMYLFAIVLVAMAHYIYFRFIDNGFIVNTCLEQLENIKYSVSGEMETSVDQMIEALNLAGALSPKQIMFQLVAQNLFYCGLITIPTALLATKRKKQF</sequence>
<reference evidence="2 3" key="1">
    <citation type="submission" date="2008-12" db="EMBL/GenBank/DDBJ databases">
        <authorList>
            <person name="Fulton L."/>
            <person name="Clifton S."/>
            <person name="Fulton B."/>
            <person name="Xu J."/>
            <person name="Minx P."/>
            <person name="Pepin K.H."/>
            <person name="Johnson M."/>
            <person name="Bhonagiri V."/>
            <person name="Nash W.E."/>
            <person name="Mardis E.R."/>
            <person name="Wilson R.K."/>
        </authorList>
    </citation>
    <scope>NUCLEOTIDE SEQUENCE [LARGE SCALE GENOMIC DNA]</scope>
    <source>
        <strain evidence="2 3">DSM 18228</strain>
    </source>
</reference>
<comment type="caution">
    <text evidence="2">The sequence shown here is derived from an EMBL/GenBank/DDBJ whole genome shotgun (WGS) entry which is preliminary data.</text>
</comment>
<dbReference type="EMBL" id="ACBW01000038">
    <property type="protein sequence ID" value="EEF75067.1"/>
    <property type="molecule type" value="Genomic_DNA"/>
</dbReference>
<proteinExistence type="predicted"/>
<keyword evidence="1" id="KW-0812">Transmembrane</keyword>
<dbReference type="Pfam" id="PF13858">
    <property type="entry name" value="DUF4199"/>
    <property type="match status" value="1"/>
</dbReference>
<feature type="transmembrane region" description="Helical" evidence="1">
    <location>
        <begin position="42"/>
        <end position="62"/>
    </location>
</feature>
<feature type="transmembrane region" description="Helical" evidence="1">
    <location>
        <begin position="74"/>
        <end position="101"/>
    </location>
</feature>
<dbReference type="Proteomes" id="UP000014073">
    <property type="component" value="Unassembled WGS sequence"/>
</dbReference>